<dbReference type="EMBL" id="JAOZYC010000088">
    <property type="protein sequence ID" value="MEB8338054.1"/>
    <property type="molecule type" value="Genomic_DNA"/>
</dbReference>
<dbReference type="RefSeq" id="WP_326015777.1">
    <property type="nucleotide sequence ID" value="NZ_JAOZYC010000088.1"/>
</dbReference>
<accession>A0ABU6F243</accession>
<feature type="transmembrane region" description="Helical" evidence="1">
    <location>
        <begin position="28"/>
        <end position="45"/>
    </location>
</feature>
<keyword evidence="1" id="KW-0472">Membrane</keyword>
<keyword evidence="4" id="KW-1185">Reference proteome</keyword>
<keyword evidence="1" id="KW-1133">Transmembrane helix</keyword>
<gene>
    <name evidence="3" type="ORF">OKJ99_11130</name>
</gene>
<dbReference type="Pfam" id="PF20182">
    <property type="entry name" value="DUF6545"/>
    <property type="match status" value="1"/>
</dbReference>
<evidence type="ECO:0000256" key="1">
    <source>
        <dbReference type="SAM" id="Phobius"/>
    </source>
</evidence>
<evidence type="ECO:0000259" key="2">
    <source>
        <dbReference type="Pfam" id="PF20182"/>
    </source>
</evidence>
<feature type="transmembrane region" description="Helical" evidence="1">
    <location>
        <begin position="172"/>
        <end position="193"/>
    </location>
</feature>
<feature type="domain" description="DUF6545" evidence="2">
    <location>
        <begin position="248"/>
        <end position="377"/>
    </location>
</feature>
<proteinExistence type="predicted"/>
<sequence length="385" mass="42380">MLTMYGIIAPLVLVWTVLRLRRAPQDRALWSLCGLITGWTLAFPFGRAADAGAGLLGTTPMVSRLIEHSLDIVSMHGLICFYLYSALEEREAGRRARLYGVPLALTFVVLVAAALSTPEGVGTRDHRVTSVAVFYIAADAYLVFAFSRAWFWNRCYARGAGPRLRRGLQIAAIGMIAFALANTLYIVAVVLHWTGGDDASTNLDTAGAASTSLGWFAAVFLMLPGVVLFLAGVTYPAAAMRVMALRVWWRHLLHYRRLKPLWSALHELFPENVLPRVPMSAWRNALNPRAVHRRYYRRAIECRDGLVRISPYINPSQTDADRGALSDAELSHRLRHALRAHESGELASAHAVAVAVPPNPSLEADVRELIVLADALRTADPNGEP</sequence>
<feature type="transmembrane region" description="Helical" evidence="1">
    <location>
        <begin position="65"/>
        <end position="84"/>
    </location>
</feature>
<comment type="caution">
    <text evidence="3">The sequence shown here is derived from an EMBL/GenBank/DDBJ whole genome shotgun (WGS) entry which is preliminary data.</text>
</comment>
<reference evidence="3 4" key="1">
    <citation type="submission" date="2022-10" db="EMBL/GenBank/DDBJ databases">
        <authorList>
            <person name="Xie J."/>
            <person name="Shen N."/>
        </authorList>
    </citation>
    <scope>NUCLEOTIDE SEQUENCE [LARGE SCALE GENOMIC DNA]</scope>
    <source>
        <strain evidence="3 4">YIM65594</strain>
    </source>
</reference>
<dbReference type="InterPro" id="IPR050039">
    <property type="entry name" value="MAB_1171c-like"/>
</dbReference>
<keyword evidence="1" id="KW-0812">Transmembrane</keyword>
<dbReference type="Proteomes" id="UP001354931">
    <property type="component" value="Unassembled WGS sequence"/>
</dbReference>
<dbReference type="InterPro" id="IPR046675">
    <property type="entry name" value="DUF6545"/>
</dbReference>
<name>A0ABU6F243_9ACTN</name>
<feature type="transmembrane region" description="Helical" evidence="1">
    <location>
        <begin position="96"/>
        <end position="116"/>
    </location>
</feature>
<feature type="transmembrane region" description="Helical" evidence="1">
    <location>
        <begin position="128"/>
        <end position="151"/>
    </location>
</feature>
<dbReference type="NCBIfam" id="NF042915">
    <property type="entry name" value="MAB_1171c_fam"/>
    <property type="match status" value="1"/>
</dbReference>
<evidence type="ECO:0000313" key="4">
    <source>
        <dbReference type="Proteomes" id="UP001354931"/>
    </source>
</evidence>
<protein>
    <recommendedName>
        <fullName evidence="2">DUF6545 domain-containing protein</fullName>
    </recommendedName>
</protein>
<evidence type="ECO:0000313" key="3">
    <source>
        <dbReference type="EMBL" id="MEB8338054.1"/>
    </source>
</evidence>
<feature type="transmembrane region" description="Helical" evidence="1">
    <location>
        <begin position="213"/>
        <end position="238"/>
    </location>
</feature>
<organism evidence="3 4">
    <name type="scientific">Streptomyces endophyticus</name>
    <dbReference type="NCBI Taxonomy" id="714166"/>
    <lineage>
        <taxon>Bacteria</taxon>
        <taxon>Bacillati</taxon>
        <taxon>Actinomycetota</taxon>
        <taxon>Actinomycetes</taxon>
        <taxon>Kitasatosporales</taxon>
        <taxon>Streptomycetaceae</taxon>
        <taxon>Streptomyces</taxon>
    </lineage>
</organism>